<dbReference type="Proteomes" id="UP000004810">
    <property type="component" value="Unassembled WGS sequence"/>
</dbReference>
<proteinExistence type="inferred from homology"/>
<evidence type="ECO:0000256" key="2">
    <source>
        <dbReference type="ARBA" id="ARBA00023054"/>
    </source>
</evidence>
<protein>
    <submittedName>
        <fullName evidence="3">Uncharacterized protein</fullName>
    </submittedName>
</protein>
<comment type="similarity">
    <text evidence="1">Belongs to the SPT2 family.</text>
</comment>
<reference evidence="4" key="1">
    <citation type="submission" date="2012-08" db="EMBL/GenBank/DDBJ databases">
        <title>The Genome Sequence of Wuchereria bancrofti.</title>
        <authorList>
            <person name="Nutman T.B."/>
            <person name="Fink D.L."/>
            <person name="Russ C."/>
            <person name="Young S."/>
            <person name="Zeng Q."/>
            <person name="Koehrsen M."/>
            <person name="Alvarado L."/>
            <person name="Berlin A."/>
            <person name="Chapman S.B."/>
            <person name="Chen Z."/>
            <person name="Freedman E."/>
            <person name="Gellesch M."/>
            <person name="Goldberg J."/>
            <person name="Griggs A."/>
            <person name="Gujja S."/>
            <person name="Heilman E.R."/>
            <person name="Heiman D."/>
            <person name="Hepburn T."/>
            <person name="Howarth C."/>
            <person name="Jen D."/>
            <person name="Larson L."/>
            <person name="Lewis B."/>
            <person name="Mehta T."/>
            <person name="Park D."/>
            <person name="Pearson M."/>
            <person name="Roberts A."/>
            <person name="Saif S."/>
            <person name="Shea T."/>
            <person name="Shenoy N."/>
            <person name="Sisk P."/>
            <person name="Stolte C."/>
            <person name="Sykes S."/>
            <person name="Walk T."/>
            <person name="White J."/>
            <person name="Yandava C."/>
            <person name="Haas B."/>
            <person name="Henn M.R."/>
            <person name="Nusbaum C."/>
            <person name="Birren B."/>
        </authorList>
    </citation>
    <scope>NUCLEOTIDE SEQUENCE [LARGE SCALE GENOMIC DNA]</scope>
    <source>
        <strain evidence="4">NA</strain>
    </source>
</reference>
<accession>J9AKK5</accession>
<evidence type="ECO:0000256" key="1">
    <source>
        <dbReference type="ARBA" id="ARBA00006461"/>
    </source>
</evidence>
<dbReference type="AlphaFoldDB" id="J9AKK5"/>
<keyword evidence="2" id="KW-0175">Coiled coil</keyword>
<dbReference type="Pfam" id="PF08243">
    <property type="entry name" value="SPT2"/>
    <property type="match status" value="1"/>
</dbReference>
<sequence>MIDDRHMEASYRDIAREEKRSSRIGLIEDIREAHCDWVTDLFPVVVCVRAGYLKISVIEQ</sequence>
<evidence type="ECO:0000313" key="3">
    <source>
        <dbReference type="EMBL" id="EJW74760.1"/>
    </source>
</evidence>
<comment type="caution">
    <text evidence="3">The sequence shown here is derived from an EMBL/GenBank/DDBJ whole genome shotgun (WGS) entry which is preliminary data.</text>
</comment>
<dbReference type="InterPro" id="IPR013256">
    <property type="entry name" value="Chromatin_SPT2"/>
</dbReference>
<dbReference type="EMBL" id="ADBV01011640">
    <property type="protein sequence ID" value="EJW74760.1"/>
    <property type="molecule type" value="Genomic_DNA"/>
</dbReference>
<gene>
    <name evidence="3" type="ORF">WUBG_14333</name>
</gene>
<organism evidence="3 4">
    <name type="scientific">Wuchereria bancrofti</name>
    <dbReference type="NCBI Taxonomy" id="6293"/>
    <lineage>
        <taxon>Eukaryota</taxon>
        <taxon>Metazoa</taxon>
        <taxon>Ecdysozoa</taxon>
        <taxon>Nematoda</taxon>
        <taxon>Chromadorea</taxon>
        <taxon>Rhabditida</taxon>
        <taxon>Spirurina</taxon>
        <taxon>Spiruromorpha</taxon>
        <taxon>Filarioidea</taxon>
        <taxon>Onchocercidae</taxon>
        <taxon>Wuchereria</taxon>
    </lineage>
</organism>
<name>J9AKK5_WUCBA</name>
<evidence type="ECO:0000313" key="4">
    <source>
        <dbReference type="Proteomes" id="UP000004810"/>
    </source>
</evidence>